<dbReference type="AlphaFoldDB" id="A0A0H2WZB2"/>
<keyword evidence="4 7" id="KW-0732">Signal</keyword>
<dbReference type="Pfam" id="PF01123">
    <property type="entry name" value="Stap_Strp_toxin"/>
    <property type="match status" value="1"/>
</dbReference>
<dbReference type="InterPro" id="IPR006123">
    <property type="entry name" value="Toxin_b-grasp_Staph/Strep"/>
</dbReference>
<reference evidence="10 11" key="1">
    <citation type="journal article" date="2005" name="J. Bacteriol.">
        <title>Insights on evolution of virulence and resistance from the complete genome analysis of an early methicillin-resistant Staphylococcus aureus strain and a biofilm-producing methicillin-resistant Staphylococcus epidermidis strain.</title>
        <authorList>
            <person name="Gill S.R."/>
            <person name="Fouts D.E."/>
            <person name="Archer G.L."/>
            <person name="Mongodin E.F."/>
            <person name="Deboy R.T."/>
            <person name="Ravel J."/>
            <person name="Paulsen I.T."/>
            <person name="Kolonay J.F."/>
            <person name="Brinkac L."/>
            <person name="Beanan M."/>
            <person name="Dodson R.J."/>
            <person name="Daugherty S.C."/>
            <person name="Madupu R."/>
            <person name="Angiuoli S.V."/>
            <person name="Durkin A.S."/>
            <person name="Haft D.H."/>
            <person name="Vamathevan J."/>
            <person name="Khouri H."/>
            <person name="Utterback T."/>
            <person name="Lee C."/>
            <person name="Dimitrov G."/>
            <person name="Jiang L."/>
            <person name="Qin H."/>
            <person name="Weidman J."/>
            <person name="Tran K."/>
            <person name="Kang K."/>
            <person name="Hance I.R."/>
            <person name="Nelson K.E."/>
            <person name="Fraser C.M."/>
        </authorList>
    </citation>
    <scope>NUCLEOTIDE SEQUENCE [LARGE SCALE GENOMIC DNA]</scope>
    <source>
        <strain evidence="10 11">COL</strain>
    </source>
</reference>
<evidence type="ECO:0000313" key="11">
    <source>
        <dbReference type="Proteomes" id="UP000000530"/>
    </source>
</evidence>
<sequence>MYKRLFISHVILIFALILVISTPNVLAESQPDPKPDELHKSSKFTGLMENMKVLYDDNHVSAINVKSIDQFLYFDLIYSIKDTKLGNYDNVRVEFKNKDLADKYKDKYVDVFGANYYYQCYFSKKTNDINSHQTDKRKTCMYGGVTEHNGNQLDKYRSITVRVFEDGKNLLSFDVQTNKKKVTAQELDYLTRHYLVKNKKLYEFNNSPYETGYIKFIENENSFWYDMMPAPGDKFDQSKYLMMYNDNKMVDSKDVKIEVYLTTKKK</sequence>
<feature type="disulfide bond" evidence="12">
    <location>
        <position position="120"/>
    </location>
</feature>
<evidence type="ECO:0000256" key="4">
    <source>
        <dbReference type="ARBA" id="ARBA00022729"/>
    </source>
</evidence>
<evidence type="ECO:0000313" key="10">
    <source>
        <dbReference type="EMBL" id="AAW37877.1"/>
    </source>
</evidence>
<dbReference type="PDBsum" id="5XZ0"/>
<dbReference type="EMBL" id="CP000046">
    <property type="protein sequence ID" value="AAW37877.1"/>
    <property type="molecule type" value="Genomic_DNA"/>
</dbReference>
<evidence type="ECO:0000256" key="7">
    <source>
        <dbReference type="SAM" id="SignalP"/>
    </source>
</evidence>
<proteinExistence type="evidence at protein level"/>
<dbReference type="Gene3D" id="2.40.50.110">
    <property type="match status" value="1"/>
</dbReference>
<dbReference type="InterPro" id="IPR016091">
    <property type="entry name" value="SuperAg_toxin_C"/>
</dbReference>
<keyword evidence="6" id="KW-1015">Disulfide bond</keyword>
<feature type="domain" description="Staphylococcal/Streptococcal toxin OB-fold" evidence="8">
    <location>
        <begin position="50"/>
        <end position="147"/>
    </location>
</feature>
<dbReference type="GO" id="GO:0005576">
    <property type="term" value="C:extracellular region"/>
    <property type="evidence" value="ECO:0007669"/>
    <property type="project" value="InterPro"/>
</dbReference>
<dbReference type="SMR" id="A0A0H2WZB2"/>
<accession>A0A0H2WZB2</accession>
<dbReference type="InterPro" id="IPR006126">
    <property type="entry name" value="Staph/Strept_toxin_CS"/>
</dbReference>
<dbReference type="InterPro" id="IPR006173">
    <property type="entry name" value="Staph_tox_OB"/>
</dbReference>
<evidence type="ECO:0000256" key="2">
    <source>
        <dbReference type="ARBA" id="ARBA00022633"/>
    </source>
</evidence>
<name>A0A0H2WZB2_STAAC</name>
<feature type="chain" id="PRO_5002601143" evidence="7">
    <location>
        <begin position="28"/>
        <end position="266"/>
    </location>
</feature>
<evidence type="ECO:0000256" key="3">
    <source>
        <dbReference type="ARBA" id="ARBA00022656"/>
    </source>
</evidence>
<keyword evidence="2" id="KW-0766">Superantigen</keyword>
<protein>
    <submittedName>
        <fullName evidence="10">Staphylococcal enterotoxin B</fullName>
    </submittedName>
</protein>
<comment type="similarity">
    <text evidence="1">Belongs to the staphylococcal/streptococcal toxin family.</text>
</comment>
<dbReference type="SUPFAM" id="SSF54334">
    <property type="entry name" value="Superantigen toxins, C-terminal domain"/>
    <property type="match status" value="1"/>
</dbReference>
<dbReference type="RefSeq" id="WP_000278085.1">
    <property type="nucleotide sequence ID" value="NC_002951.2"/>
</dbReference>
<keyword evidence="3" id="KW-0800">Toxin</keyword>
<organism evidence="10 11">
    <name type="scientific">Staphylococcus aureus (strain COL)</name>
    <dbReference type="NCBI Taxonomy" id="93062"/>
    <lineage>
        <taxon>Bacteria</taxon>
        <taxon>Bacillati</taxon>
        <taxon>Bacillota</taxon>
        <taxon>Bacilli</taxon>
        <taxon>Bacillales</taxon>
        <taxon>Staphylococcaceae</taxon>
        <taxon>Staphylococcus</taxon>
    </lineage>
</organism>
<dbReference type="SUPFAM" id="SSF50203">
    <property type="entry name" value="Bacterial enterotoxins"/>
    <property type="match status" value="1"/>
</dbReference>
<dbReference type="GO" id="GO:0090729">
    <property type="term" value="F:toxin activity"/>
    <property type="evidence" value="ECO:0007669"/>
    <property type="project" value="UniProtKB-KW"/>
</dbReference>
<dbReference type="KEGG" id="sac:SACOL0907"/>
<dbReference type="PRINTS" id="PR01898">
    <property type="entry name" value="SAGSUPRFAMLY"/>
</dbReference>
<dbReference type="InterPro" id="IPR008992">
    <property type="entry name" value="Enterotoxin"/>
</dbReference>
<evidence type="ECO:0000256" key="6">
    <source>
        <dbReference type="PIRSR" id="PIRSR613307-50"/>
    </source>
</evidence>
<dbReference type="HOGENOM" id="CLU_093855_0_1_9"/>
<reference evidence="12" key="2">
    <citation type="journal article" date="2017" name="Acta Crystallogr. F Struct. Biol. Commun.">
        <title>Structure of the staphylococcal enterotoxin B vaccine candidate S19 showing eliminated superantigen activity.</title>
        <authorList>
            <person name="Jeong W.H."/>
            <person name="Song D.H."/>
            <person name="Hur G.H."/>
            <person name="Jeong S.T."/>
        </authorList>
    </citation>
    <scope>X-RAY CRYSTALLOGRAPHY (3.00 ANGSTROMS) OF 29-263</scope>
    <scope>DISULFIDE BONDS</scope>
</reference>
<evidence type="ECO:0000259" key="9">
    <source>
        <dbReference type="Pfam" id="PF02876"/>
    </source>
</evidence>
<dbReference type="Proteomes" id="UP000000530">
    <property type="component" value="Chromosome"/>
</dbReference>
<keyword evidence="12" id="KW-0002">3D-structure</keyword>
<evidence type="ECO:0000256" key="1">
    <source>
        <dbReference type="ARBA" id="ARBA00008401"/>
    </source>
</evidence>
<dbReference type="InterPro" id="IPR013307">
    <property type="entry name" value="Superantigen_bac"/>
</dbReference>
<dbReference type="Gene3D" id="3.10.20.120">
    <property type="match status" value="1"/>
</dbReference>
<gene>
    <name evidence="10" type="primary">seb</name>
    <name evidence="10" type="ordered locus">SACOL0907</name>
</gene>
<feature type="domain" description="Staphylococcal/Streptococcal toxin beta-grasp" evidence="9">
    <location>
        <begin position="159"/>
        <end position="261"/>
    </location>
</feature>
<keyword evidence="5" id="KW-0260">Enterotoxin</keyword>
<dbReference type="PRINTS" id="PR00279">
    <property type="entry name" value="BACTRLTOXIN"/>
</dbReference>
<dbReference type="InterPro" id="IPR006177">
    <property type="entry name" value="Toxin_bac"/>
</dbReference>
<dbReference type="PROSITE" id="PS00277">
    <property type="entry name" value="STAPH_STREP_TOXIN_1"/>
    <property type="match status" value="1"/>
</dbReference>
<feature type="disulfide bond" evidence="6">
    <location>
        <begin position="120"/>
        <end position="140"/>
    </location>
</feature>
<evidence type="ECO:0000256" key="5">
    <source>
        <dbReference type="ARBA" id="ARBA00022861"/>
    </source>
</evidence>
<feature type="signal peptide" evidence="7">
    <location>
        <begin position="1"/>
        <end position="27"/>
    </location>
</feature>
<evidence type="ECO:0000259" key="8">
    <source>
        <dbReference type="Pfam" id="PF01123"/>
    </source>
</evidence>
<dbReference type="PROSITE" id="PS00278">
    <property type="entry name" value="STAPH_STREP_TOXIN_2"/>
    <property type="match status" value="1"/>
</dbReference>
<dbReference type="Pfam" id="PF02876">
    <property type="entry name" value="Stap_Strp_tox_C"/>
    <property type="match status" value="1"/>
</dbReference>
<dbReference type="PDB" id="5XZ0">
    <property type="method" value="X-ray"/>
    <property type="resolution" value="3.00 A"/>
    <property type="chains" value="A/B=29-263"/>
</dbReference>
<evidence type="ECO:0007829" key="12">
    <source>
        <dbReference type="PDB" id="5XZ0"/>
    </source>
</evidence>